<sequence>MRAEAMRALSEQEKAELKTCTEIPAVMGVPVFEGNTLNDHWRNLSSTMNERTTLRLYELFLTGLEGNEELTKVMNERIFTAKIRKALCHSGR</sequence>
<dbReference type="AlphaFoldDB" id="A0A433D9G2"/>
<name>A0A433D9G2_9FUNG</name>
<evidence type="ECO:0000313" key="2">
    <source>
        <dbReference type="Proteomes" id="UP000268093"/>
    </source>
</evidence>
<protein>
    <submittedName>
        <fullName evidence="1">Uncharacterized protein</fullName>
    </submittedName>
</protein>
<accession>A0A433D9G2</accession>
<organism evidence="1 2">
    <name type="scientific">Jimgerdemannia flammicorona</name>
    <dbReference type="NCBI Taxonomy" id="994334"/>
    <lineage>
        <taxon>Eukaryota</taxon>
        <taxon>Fungi</taxon>
        <taxon>Fungi incertae sedis</taxon>
        <taxon>Mucoromycota</taxon>
        <taxon>Mucoromycotina</taxon>
        <taxon>Endogonomycetes</taxon>
        <taxon>Endogonales</taxon>
        <taxon>Endogonaceae</taxon>
        <taxon>Jimgerdemannia</taxon>
    </lineage>
</organism>
<comment type="caution">
    <text evidence="1">The sequence shown here is derived from an EMBL/GenBank/DDBJ whole genome shotgun (WGS) entry which is preliminary data.</text>
</comment>
<proteinExistence type="predicted"/>
<dbReference type="EMBL" id="RBNI01004468">
    <property type="protein sequence ID" value="RUP47475.1"/>
    <property type="molecule type" value="Genomic_DNA"/>
</dbReference>
<keyword evidence="2" id="KW-1185">Reference proteome</keyword>
<evidence type="ECO:0000313" key="1">
    <source>
        <dbReference type="EMBL" id="RUP47475.1"/>
    </source>
</evidence>
<gene>
    <name evidence="1" type="ORF">BC936DRAFT_145695</name>
</gene>
<dbReference type="Proteomes" id="UP000268093">
    <property type="component" value="Unassembled WGS sequence"/>
</dbReference>
<dbReference type="OrthoDB" id="10598109at2759"/>
<reference evidence="1 2" key="1">
    <citation type="journal article" date="2018" name="New Phytol.">
        <title>Phylogenomics of Endogonaceae and evolution of mycorrhizas within Mucoromycota.</title>
        <authorList>
            <person name="Chang Y."/>
            <person name="Desiro A."/>
            <person name="Na H."/>
            <person name="Sandor L."/>
            <person name="Lipzen A."/>
            <person name="Clum A."/>
            <person name="Barry K."/>
            <person name="Grigoriev I.V."/>
            <person name="Martin F.M."/>
            <person name="Stajich J.E."/>
            <person name="Smith M.E."/>
            <person name="Bonito G."/>
            <person name="Spatafora J.W."/>
        </authorList>
    </citation>
    <scope>NUCLEOTIDE SEQUENCE [LARGE SCALE GENOMIC DNA]</scope>
    <source>
        <strain evidence="1 2">GMNB39</strain>
    </source>
</reference>